<gene>
    <name evidence="1" type="ORF">OBRU01_14882</name>
</gene>
<feature type="non-terminal residue" evidence="1">
    <location>
        <position position="192"/>
    </location>
</feature>
<proteinExistence type="predicted"/>
<name>A0A0L7L573_OPEBR</name>
<protein>
    <submittedName>
        <fullName evidence="1">Putative Myosin heavy chain, cardiac muscle alpha isoform</fullName>
    </submittedName>
</protein>
<organism evidence="1 2">
    <name type="scientific">Operophtera brumata</name>
    <name type="common">Winter moth</name>
    <name type="synonym">Phalaena brumata</name>
    <dbReference type="NCBI Taxonomy" id="104452"/>
    <lineage>
        <taxon>Eukaryota</taxon>
        <taxon>Metazoa</taxon>
        <taxon>Ecdysozoa</taxon>
        <taxon>Arthropoda</taxon>
        <taxon>Hexapoda</taxon>
        <taxon>Insecta</taxon>
        <taxon>Pterygota</taxon>
        <taxon>Neoptera</taxon>
        <taxon>Endopterygota</taxon>
        <taxon>Lepidoptera</taxon>
        <taxon>Glossata</taxon>
        <taxon>Ditrysia</taxon>
        <taxon>Geometroidea</taxon>
        <taxon>Geometridae</taxon>
        <taxon>Larentiinae</taxon>
        <taxon>Operophtera</taxon>
    </lineage>
</organism>
<keyword evidence="2" id="KW-1185">Reference proteome</keyword>
<evidence type="ECO:0000313" key="1">
    <source>
        <dbReference type="EMBL" id="KOB70617.1"/>
    </source>
</evidence>
<sequence length="192" mass="23236">MQTFQRALDIQWLNNRMEDGRMGRYLAVEVAKVRREESCALLRRHYLRERDPGLRQLATKLQAGYVEERQANSVLLNALYNDEEAKEHEDRQKMERTTQYKRDLQVQLVNRQRERQCVYEDSLERTCREMATSQRARAAWKDKQKEMVIKEEREVAERERKMREKDELCERISAKIMADEIYYELIANLQNF</sequence>
<dbReference type="AlphaFoldDB" id="A0A0L7L573"/>
<evidence type="ECO:0000313" key="2">
    <source>
        <dbReference type="Proteomes" id="UP000037510"/>
    </source>
</evidence>
<comment type="caution">
    <text evidence="1">The sequence shown here is derived from an EMBL/GenBank/DDBJ whole genome shotgun (WGS) entry which is preliminary data.</text>
</comment>
<accession>A0A0L7L573</accession>
<dbReference type="EMBL" id="JTDY01002840">
    <property type="protein sequence ID" value="KOB70617.1"/>
    <property type="molecule type" value="Genomic_DNA"/>
</dbReference>
<dbReference type="Proteomes" id="UP000037510">
    <property type="component" value="Unassembled WGS sequence"/>
</dbReference>
<reference evidence="1 2" key="1">
    <citation type="journal article" date="2015" name="Genome Biol. Evol.">
        <title>The genome of winter moth (Operophtera brumata) provides a genomic perspective on sexual dimorphism and phenology.</title>
        <authorList>
            <person name="Derks M.F."/>
            <person name="Smit S."/>
            <person name="Salis L."/>
            <person name="Schijlen E."/>
            <person name="Bossers A."/>
            <person name="Mateman C."/>
            <person name="Pijl A.S."/>
            <person name="de Ridder D."/>
            <person name="Groenen M.A."/>
            <person name="Visser M.E."/>
            <person name="Megens H.J."/>
        </authorList>
    </citation>
    <scope>NUCLEOTIDE SEQUENCE [LARGE SCALE GENOMIC DNA]</scope>
    <source>
        <strain evidence="1">WM2013NL</strain>
        <tissue evidence="1">Head and thorax</tissue>
    </source>
</reference>
<feature type="non-terminal residue" evidence="1">
    <location>
        <position position="1"/>
    </location>
</feature>